<dbReference type="InterPro" id="IPR008979">
    <property type="entry name" value="Galactose-bd-like_sf"/>
</dbReference>
<accession>A0A4R0Q0S9</accession>
<evidence type="ECO:0000313" key="5">
    <source>
        <dbReference type="Proteomes" id="UP000293925"/>
    </source>
</evidence>
<keyword evidence="1" id="KW-0732">Signal</keyword>
<feature type="domain" description="Beta-mannosidase-like galactose-binding" evidence="3">
    <location>
        <begin position="872"/>
        <end position="943"/>
    </location>
</feature>
<dbReference type="Pfam" id="PF17132">
    <property type="entry name" value="Glyco_hydro_106"/>
    <property type="match status" value="1"/>
</dbReference>
<evidence type="ECO:0000313" key="4">
    <source>
        <dbReference type="EMBL" id="TCD29281.1"/>
    </source>
</evidence>
<dbReference type="InterPro" id="IPR054593">
    <property type="entry name" value="Beta-mannosidase-like_N2"/>
</dbReference>
<sequence>MAFLRNKYVYLILCFFATNVVKSQINVPKQRVSEMKANFLLPKDSYKPGVYWYFMDGNLSKESISKDLESMKKAGIGNLVFLEVNVGIPRGKVDFLSKQWINLFAHAEREARRLGIEITLGIGPGWTGSGGPWVKAEESMQHLVSSQVVVSSADKGKIILPVPKPKRPFFGEDNLTVDFKKDWMAYYKDVAVLAFPFEEQITKIADIDEKSLYYRAPYSSGTVKPYLPSRIAMQTGKGIEKSAILDLTSKMSSDGALNWTPPSGKWTVMRFGARNNGAITRPAPVPGLGFESDKFDTLALNHHLDTYVGKLLGSINKTRKDIPGGLKRLHMDSWEMGAQNWTGNFRLAFIKSRGYDPLKYFPVYSGNVVGSLQESERFLWDLRETAQELILKNHAEQVKAYAHRHGLSLSIEPYDMNPTADLRLGAVADVPMAEFWSKGFGFNSTYSVIEATSIGHVMGHSLIPAEAFTAQDNEGWKQHPTSMKNQGDWAFAAGVNRFVYHTFQNQFLPDSLKPGATMGPYGVHWDRNQTWWPMVNAYHAYVSRCQYLLQQGRTVADILYLTPEGSPHVFVPPSSALRGDTLADRSGYNFDGCAPAQLMKAYVENRYIVFPSGARYRILVLPESETMTPELLTKISSLISNGATVIGNPPKRSPSLIGYPGCDQQIKKIVREIWGQGQLPKTQEAKHYGKGTIIWGEALRKQQDHLYPHYGQTAELLHKLPLEEDFVTMAPVRYTHRTNGNWDIYFLSNTSDSAISFKAAFRSVKGAPEIWDAVTAKIKQVSDFTVTKTKTMIPIALAPYQSCFVVFSKENRNMQVAGLHETQHQELLTLKGPWGVSFDPKWGGPEKVVFDSLSDWSKNKLEGIKYYSGIAAYHKTFDFKAGKLKGETYLELGKVKNLARVSLNGKVVGVLWTSPWKIDISAQVKPGKNELIIEIANLWANRLIGDEAKPDDGIAGGQWPQWLLSGKPRTSGRFTFTTSKQYSSDSPLLESGLLGPVRIINESINIKKEVKLR</sequence>
<dbReference type="SUPFAM" id="SSF49785">
    <property type="entry name" value="Galactose-binding domain-like"/>
    <property type="match status" value="1"/>
</dbReference>
<dbReference type="Gene3D" id="2.60.120.260">
    <property type="entry name" value="Galactose-binding domain-like"/>
    <property type="match status" value="1"/>
</dbReference>
<dbReference type="PANTHER" id="PTHR43817">
    <property type="entry name" value="GLYCOSYL HYDROLASE"/>
    <property type="match status" value="1"/>
</dbReference>
<dbReference type="Proteomes" id="UP000293925">
    <property type="component" value="Unassembled WGS sequence"/>
</dbReference>
<keyword evidence="2 4" id="KW-0378">Hydrolase</keyword>
<evidence type="ECO:0000259" key="3">
    <source>
        <dbReference type="Pfam" id="PF22666"/>
    </source>
</evidence>
<evidence type="ECO:0000256" key="1">
    <source>
        <dbReference type="ARBA" id="ARBA00022729"/>
    </source>
</evidence>
<name>A0A4R0Q0S9_9SPHI</name>
<dbReference type="GO" id="GO:0004553">
    <property type="term" value="F:hydrolase activity, hydrolyzing O-glycosyl compounds"/>
    <property type="evidence" value="ECO:0007669"/>
    <property type="project" value="UniProtKB-ARBA"/>
</dbReference>
<dbReference type="Pfam" id="PF22666">
    <property type="entry name" value="Glyco_hydro_2_N2"/>
    <property type="match status" value="1"/>
</dbReference>
<comment type="caution">
    <text evidence="4">The sequence shown here is derived from an EMBL/GenBank/DDBJ whole genome shotgun (WGS) entry which is preliminary data.</text>
</comment>
<organism evidence="4 5">
    <name type="scientific">Pedobacter psychrodurus</name>
    <dbReference type="NCBI Taxonomy" id="2530456"/>
    <lineage>
        <taxon>Bacteria</taxon>
        <taxon>Pseudomonadati</taxon>
        <taxon>Bacteroidota</taxon>
        <taxon>Sphingobacteriia</taxon>
        <taxon>Sphingobacteriales</taxon>
        <taxon>Sphingobacteriaceae</taxon>
        <taxon>Pedobacter</taxon>
    </lineage>
</organism>
<dbReference type="AlphaFoldDB" id="A0A4R0Q0S9"/>
<dbReference type="NCBIfam" id="NF045579">
    <property type="entry name" value="rhamnoside_JR"/>
    <property type="match status" value="1"/>
</dbReference>
<reference evidence="4 5" key="1">
    <citation type="submission" date="2019-02" db="EMBL/GenBank/DDBJ databases">
        <title>Pedobacter sp. RP-3-21 sp. nov., isolated from Arctic soil.</title>
        <authorList>
            <person name="Dahal R.H."/>
        </authorList>
    </citation>
    <scope>NUCLEOTIDE SEQUENCE [LARGE SCALE GENOMIC DNA]</scope>
    <source>
        <strain evidence="4 5">RP-3-21</strain>
    </source>
</reference>
<evidence type="ECO:0000256" key="2">
    <source>
        <dbReference type="ARBA" id="ARBA00022801"/>
    </source>
</evidence>
<gene>
    <name evidence="4" type="ORF">EZ456_01830</name>
</gene>
<proteinExistence type="predicted"/>
<dbReference type="PANTHER" id="PTHR43817:SF1">
    <property type="entry name" value="HYDROLASE, FAMILY 43, PUTATIVE (AFU_ORTHOLOGUE AFUA_3G01660)-RELATED"/>
    <property type="match status" value="1"/>
</dbReference>
<dbReference type="OrthoDB" id="9761519at2"/>
<keyword evidence="5" id="KW-1185">Reference proteome</keyword>
<protein>
    <submittedName>
        <fullName evidence="4">Glycosyl hydrolase</fullName>
    </submittedName>
</protein>
<dbReference type="EMBL" id="SJSO01000002">
    <property type="protein sequence ID" value="TCD29281.1"/>
    <property type="molecule type" value="Genomic_DNA"/>
</dbReference>